<protein>
    <submittedName>
        <fullName evidence="1">Prenyltransferase</fullName>
    </submittedName>
</protein>
<dbReference type="SUPFAM" id="SSF48208">
    <property type="entry name" value="Six-hairpin glycosidases"/>
    <property type="match status" value="1"/>
</dbReference>
<sequence length="335" mass="37113">MRRVDVPEVAGVLSTDDAIRSAESIAAVQERSGAIPWSPTGHTDPWDHVESAMALSVVGLREEATRAYEWMRREQRADGSWPMQYRGDVVEDAGSDTNFCAYVAVGVWHHFSITRDEDFLARMWPTVAAAIDFVLDFQSDRGEIAWAAGPNGRAEAALLTGNSSIFHSLRCAVAMAEHLSDPRPEWEIAADRLGAVLRHHEHAFVTKPAHSMDWYYPILAGALRGSAAVERIDQRWDDFVVDGLGIKCVDHQPWVTGAETCELVMALDAVGRRDHAVEQFANMQHLRDPDGAYWTGLVYSDGKRWPVERTTWTTAAVILAADVLCGATPGSEIFR</sequence>
<evidence type="ECO:0000313" key="2">
    <source>
        <dbReference type="Proteomes" id="UP000654257"/>
    </source>
</evidence>
<accession>A0A917D5I0</accession>
<proteinExistence type="predicted"/>
<dbReference type="AlphaFoldDB" id="A0A917D5I0"/>
<keyword evidence="2" id="KW-1185">Reference proteome</keyword>
<dbReference type="GO" id="GO:0005975">
    <property type="term" value="P:carbohydrate metabolic process"/>
    <property type="evidence" value="ECO:0007669"/>
    <property type="project" value="InterPro"/>
</dbReference>
<dbReference type="InterPro" id="IPR012341">
    <property type="entry name" value="6hp_glycosidase-like_sf"/>
</dbReference>
<reference evidence="1" key="1">
    <citation type="journal article" date="2014" name="Int. J. Syst. Evol. Microbiol.">
        <title>Complete genome sequence of Corynebacterium casei LMG S-19264T (=DSM 44701T), isolated from a smear-ripened cheese.</title>
        <authorList>
            <consortium name="US DOE Joint Genome Institute (JGI-PGF)"/>
            <person name="Walter F."/>
            <person name="Albersmeier A."/>
            <person name="Kalinowski J."/>
            <person name="Ruckert C."/>
        </authorList>
    </citation>
    <scope>NUCLEOTIDE SEQUENCE</scope>
    <source>
        <strain evidence="1">CCM 7905</strain>
    </source>
</reference>
<dbReference type="EMBL" id="BMCU01000003">
    <property type="protein sequence ID" value="GGG13568.1"/>
    <property type="molecule type" value="Genomic_DNA"/>
</dbReference>
<reference evidence="1" key="2">
    <citation type="submission" date="2020-09" db="EMBL/GenBank/DDBJ databases">
        <authorList>
            <person name="Sun Q."/>
            <person name="Sedlacek I."/>
        </authorList>
    </citation>
    <scope>NUCLEOTIDE SEQUENCE</scope>
    <source>
        <strain evidence="1">CCM 7905</strain>
    </source>
</reference>
<evidence type="ECO:0000313" key="1">
    <source>
        <dbReference type="EMBL" id="GGG13568.1"/>
    </source>
</evidence>
<dbReference type="Proteomes" id="UP000654257">
    <property type="component" value="Unassembled WGS sequence"/>
</dbReference>
<dbReference type="RefSeq" id="WP_188545615.1">
    <property type="nucleotide sequence ID" value="NZ_BMCU01000003.1"/>
</dbReference>
<dbReference type="InterPro" id="IPR008928">
    <property type="entry name" value="6-hairpin_glycosidase_sf"/>
</dbReference>
<comment type="caution">
    <text evidence="1">The sequence shown here is derived from an EMBL/GenBank/DDBJ whole genome shotgun (WGS) entry which is preliminary data.</text>
</comment>
<dbReference type="Gene3D" id="1.50.10.10">
    <property type="match status" value="1"/>
</dbReference>
<organism evidence="1 2">
    <name type="scientific">Rhodococcoides trifolii</name>
    <dbReference type="NCBI Taxonomy" id="908250"/>
    <lineage>
        <taxon>Bacteria</taxon>
        <taxon>Bacillati</taxon>
        <taxon>Actinomycetota</taxon>
        <taxon>Actinomycetes</taxon>
        <taxon>Mycobacteriales</taxon>
        <taxon>Nocardiaceae</taxon>
        <taxon>Rhodococcoides</taxon>
    </lineage>
</organism>
<gene>
    <name evidence="1" type="ORF">GCM10007304_29510</name>
</gene>
<name>A0A917D5I0_9NOCA</name>